<dbReference type="RefSeq" id="WP_203777665.1">
    <property type="nucleotide sequence ID" value="NZ_BAAABO010000039.1"/>
</dbReference>
<sequence>MSDVSPETEYAEYATQDGPGSANADGDADTPAERRRPEEKAHGGSMAPGLVDDAGRQTAEPPPGDPY</sequence>
<comment type="caution">
    <text evidence="2">The sequence shown here is derived from an EMBL/GenBank/DDBJ whole genome shotgun (WGS) entry which is preliminary data.</text>
</comment>
<accession>A0ABQ3YKD9</accession>
<dbReference type="EMBL" id="BOMI01000192">
    <property type="protein sequence ID" value="GID80447.1"/>
    <property type="molecule type" value="Genomic_DNA"/>
</dbReference>
<evidence type="ECO:0000313" key="2">
    <source>
        <dbReference type="EMBL" id="GID80447.1"/>
    </source>
</evidence>
<organism evidence="2 3">
    <name type="scientific">Paractinoplanes deccanensis</name>
    <dbReference type="NCBI Taxonomy" id="113561"/>
    <lineage>
        <taxon>Bacteria</taxon>
        <taxon>Bacillati</taxon>
        <taxon>Actinomycetota</taxon>
        <taxon>Actinomycetes</taxon>
        <taxon>Micromonosporales</taxon>
        <taxon>Micromonosporaceae</taxon>
        <taxon>Paractinoplanes</taxon>
    </lineage>
</organism>
<reference evidence="2 3" key="1">
    <citation type="submission" date="2021-01" db="EMBL/GenBank/DDBJ databases">
        <title>Whole genome shotgun sequence of Actinoplanes deccanensis NBRC 13994.</title>
        <authorList>
            <person name="Komaki H."/>
            <person name="Tamura T."/>
        </authorList>
    </citation>
    <scope>NUCLEOTIDE SEQUENCE [LARGE SCALE GENOMIC DNA]</scope>
    <source>
        <strain evidence="2 3">NBRC 13994</strain>
    </source>
</reference>
<evidence type="ECO:0000256" key="1">
    <source>
        <dbReference type="SAM" id="MobiDB-lite"/>
    </source>
</evidence>
<feature type="region of interest" description="Disordered" evidence="1">
    <location>
        <begin position="1"/>
        <end position="67"/>
    </location>
</feature>
<proteinExistence type="predicted"/>
<protein>
    <submittedName>
        <fullName evidence="2">Uncharacterized protein</fullName>
    </submittedName>
</protein>
<evidence type="ECO:0000313" key="3">
    <source>
        <dbReference type="Proteomes" id="UP000609879"/>
    </source>
</evidence>
<keyword evidence="3" id="KW-1185">Reference proteome</keyword>
<dbReference type="Proteomes" id="UP000609879">
    <property type="component" value="Unassembled WGS sequence"/>
</dbReference>
<gene>
    <name evidence="2" type="ORF">Ade02nite_90880</name>
</gene>
<name>A0ABQ3YKD9_9ACTN</name>
<feature type="compositionally biased region" description="Basic and acidic residues" evidence="1">
    <location>
        <begin position="31"/>
        <end position="42"/>
    </location>
</feature>